<dbReference type="SMART" id="SM00943">
    <property type="entry name" value="Prim-Pol"/>
    <property type="match status" value="1"/>
</dbReference>
<protein>
    <submittedName>
        <fullName evidence="3">Bifunctional DNA primase/polymerase</fullName>
    </submittedName>
</protein>
<dbReference type="InterPro" id="IPR015330">
    <property type="entry name" value="DNA_primase/pol_bifunc_N"/>
</dbReference>
<reference evidence="4" key="1">
    <citation type="journal article" date="2019" name="Int. J. Syst. Evol. Microbiol.">
        <title>The Global Catalogue of Microorganisms (GCM) 10K type strain sequencing project: providing services to taxonomists for standard genome sequencing and annotation.</title>
        <authorList>
            <consortium name="The Broad Institute Genomics Platform"/>
            <consortium name="The Broad Institute Genome Sequencing Center for Infectious Disease"/>
            <person name="Wu L."/>
            <person name="Ma J."/>
        </authorList>
    </citation>
    <scope>NUCLEOTIDE SEQUENCE [LARGE SCALE GENOMIC DNA]</scope>
    <source>
        <strain evidence="4">CCUG 36956</strain>
    </source>
</reference>
<dbReference type="RefSeq" id="WP_378609289.1">
    <property type="nucleotide sequence ID" value="NZ_JBHSQN010000015.1"/>
</dbReference>
<dbReference type="EMBL" id="JBHSQN010000015">
    <property type="protein sequence ID" value="MFC6014092.1"/>
    <property type="molecule type" value="Genomic_DNA"/>
</dbReference>
<gene>
    <name evidence="3" type="ORF">ACFP3H_23805</name>
</gene>
<dbReference type="SUPFAM" id="SSF56747">
    <property type="entry name" value="Prim-pol domain"/>
    <property type="match status" value="1"/>
</dbReference>
<feature type="region of interest" description="Disordered" evidence="1">
    <location>
        <begin position="534"/>
        <end position="554"/>
    </location>
</feature>
<keyword evidence="4" id="KW-1185">Reference proteome</keyword>
<feature type="domain" description="DNA primase/polymerase bifunctional N-terminal" evidence="2">
    <location>
        <begin position="7"/>
        <end position="167"/>
    </location>
</feature>
<evidence type="ECO:0000256" key="1">
    <source>
        <dbReference type="SAM" id="MobiDB-lite"/>
    </source>
</evidence>
<evidence type="ECO:0000313" key="4">
    <source>
        <dbReference type="Proteomes" id="UP001596223"/>
    </source>
</evidence>
<evidence type="ECO:0000313" key="3">
    <source>
        <dbReference type="EMBL" id="MFC6014092.1"/>
    </source>
</evidence>
<dbReference type="Pfam" id="PF09250">
    <property type="entry name" value="Prim-Pol"/>
    <property type="match status" value="1"/>
</dbReference>
<evidence type="ECO:0000259" key="2">
    <source>
        <dbReference type="SMART" id="SM00943"/>
    </source>
</evidence>
<organism evidence="3 4">
    <name type="scientific">Nocardia lasii</name>
    <dbReference type="NCBI Taxonomy" id="1616107"/>
    <lineage>
        <taxon>Bacteria</taxon>
        <taxon>Bacillati</taxon>
        <taxon>Actinomycetota</taxon>
        <taxon>Actinomycetes</taxon>
        <taxon>Mycobacteriales</taxon>
        <taxon>Nocardiaceae</taxon>
        <taxon>Nocardia</taxon>
    </lineage>
</organism>
<name>A0ABW1JYN7_9NOCA</name>
<accession>A0ABW1JYN7</accession>
<comment type="caution">
    <text evidence="3">The sequence shown here is derived from an EMBL/GenBank/DDBJ whole genome shotgun (WGS) entry which is preliminary data.</text>
</comment>
<proteinExistence type="predicted"/>
<sequence length="748" mass="80507">MSPVDAALAYAGAGWFVVPVKPGTKNPGSLVGDGWHKQSTRHDETIRGWWAKWPAAGIALHVGRSGALVFDLDVGDVDDIPAQYRDALRQGVFQSTRMSGDRGHYLFAVEAGDNFGNSAGAFASFGEVRGKNGVVLAEPSVHPDAASKDGRYHWPTPGDLPALPEALRTCLRAAGEEAPSMSFAELEQFYAAHTAYGRPQALDGVVKVLETALAGGAARHDAARNALAMAFREAAAGCYCARDAAERIEAVFIAAFEAGKPGRTRPECGEFARTARWAAAQAGLVDPAEILARLDRDDPLLRTIDEDSFWAARPELDRLREFARARRVAPWAMVGAVLARVVVTVPPRVVLPPLVGGSASLNLFVALVGPSGNGKGAAERAAADAVILGAGVYEATPGSGEGIPKQYAYKSKGEQINIRDAVLFSVSEIDTLAALAERSSSTLMPELRKAWMGERLGFGYATVDKAVPIMGHRYRMCLVAGVQPERARFLLDDADGGTPQRFLWFPTTDADAPDRPPEEPQPWSVPAWSFGEERSAVDARAGSTPAETPGNGSRVKFGGGELLLELPMEPRRLVKLKLPPEAAEQIDRARLARLRGTAAHELDGHAQLARLKVAAALMVLAGRTDKVTDEDWELSEIVMAVSNRTRAQVQQALGARAEQANRSKGRAEGEREIARAVVVEEDKLDRAVTNLRRHLVKKKRLPRKDARGALRADLRDLIDEAADRLIAAGLAEKEEGHQGSYTLVWSGD</sequence>
<dbReference type="CDD" id="cd04859">
    <property type="entry name" value="Prim_Pol"/>
    <property type="match status" value="1"/>
</dbReference>
<dbReference type="Proteomes" id="UP001596223">
    <property type="component" value="Unassembled WGS sequence"/>
</dbReference>